<dbReference type="GO" id="GO:0016853">
    <property type="term" value="F:isomerase activity"/>
    <property type="evidence" value="ECO:0007669"/>
    <property type="project" value="UniProtKB-KW"/>
</dbReference>
<dbReference type="Pfam" id="PF01380">
    <property type="entry name" value="SIS"/>
    <property type="match status" value="1"/>
</dbReference>
<dbReference type="InterPro" id="IPR001347">
    <property type="entry name" value="SIS_dom"/>
</dbReference>
<evidence type="ECO:0000256" key="4">
    <source>
        <dbReference type="PIRNR" id="PIRNR004692"/>
    </source>
</evidence>
<dbReference type="SMART" id="SM00116">
    <property type="entry name" value="CBS"/>
    <property type="match status" value="2"/>
</dbReference>
<feature type="domain" description="SIS" evidence="7">
    <location>
        <begin position="32"/>
        <end position="175"/>
    </location>
</feature>
<feature type="domain" description="CBS" evidence="6">
    <location>
        <begin position="201"/>
        <end position="258"/>
    </location>
</feature>
<name>A0ABX9KG46_9FUSO</name>
<evidence type="ECO:0000313" key="8">
    <source>
        <dbReference type="EMBL" id="REI40869.1"/>
    </source>
</evidence>
<evidence type="ECO:0000256" key="1">
    <source>
        <dbReference type="ARBA" id="ARBA00008165"/>
    </source>
</evidence>
<dbReference type="Pfam" id="PF00571">
    <property type="entry name" value="CBS"/>
    <property type="match status" value="2"/>
</dbReference>
<dbReference type="InterPro" id="IPR004800">
    <property type="entry name" value="KdsD/KpsF-type"/>
</dbReference>
<evidence type="ECO:0000313" key="9">
    <source>
        <dbReference type="Proteomes" id="UP000263486"/>
    </source>
</evidence>
<proteinExistence type="inferred from homology"/>
<dbReference type="SUPFAM" id="SSF53697">
    <property type="entry name" value="SIS domain"/>
    <property type="match status" value="1"/>
</dbReference>
<comment type="similarity">
    <text evidence="1 4">Belongs to the SIS family. GutQ/KpsF subfamily.</text>
</comment>
<reference evidence="8 9" key="1">
    <citation type="submission" date="2018-08" db="EMBL/GenBank/DDBJ databases">
        <title>Draft genome sequence of Psychrilyobacter sp. strain SD5 isolated from Black Sea water.</title>
        <authorList>
            <person name="Yadav S."/>
            <person name="Villanueva L."/>
            <person name="Damste J.S.S."/>
        </authorList>
    </citation>
    <scope>NUCLEOTIDE SEQUENCE [LARGE SCALE GENOMIC DNA]</scope>
    <source>
        <strain evidence="8 9">SD5</strain>
    </source>
</reference>
<dbReference type="PROSITE" id="PS51371">
    <property type="entry name" value="CBS"/>
    <property type="match status" value="2"/>
</dbReference>
<accession>A0ABX9KG46</accession>
<keyword evidence="3 5" id="KW-0129">CBS domain</keyword>
<evidence type="ECO:0000259" key="6">
    <source>
        <dbReference type="PROSITE" id="PS51371"/>
    </source>
</evidence>
<dbReference type="CDD" id="cd05014">
    <property type="entry name" value="SIS_Kpsf"/>
    <property type="match status" value="1"/>
</dbReference>
<dbReference type="PIRSF" id="PIRSF004692">
    <property type="entry name" value="KdsD_KpsF"/>
    <property type="match status" value="1"/>
</dbReference>
<dbReference type="Proteomes" id="UP000263486">
    <property type="component" value="Unassembled WGS sequence"/>
</dbReference>
<dbReference type="InterPro" id="IPR050986">
    <property type="entry name" value="GutQ/KpsF_isomerases"/>
</dbReference>
<evidence type="ECO:0000259" key="7">
    <source>
        <dbReference type="PROSITE" id="PS51464"/>
    </source>
</evidence>
<dbReference type="InterPro" id="IPR000644">
    <property type="entry name" value="CBS_dom"/>
</dbReference>
<evidence type="ECO:0000256" key="2">
    <source>
        <dbReference type="ARBA" id="ARBA00022737"/>
    </source>
</evidence>
<keyword evidence="2" id="KW-0677">Repeat</keyword>
<dbReference type="PROSITE" id="PS51464">
    <property type="entry name" value="SIS"/>
    <property type="match status" value="1"/>
</dbReference>
<dbReference type="Gene3D" id="3.10.580.10">
    <property type="entry name" value="CBS-domain"/>
    <property type="match status" value="1"/>
</dbReference>
<dbReference type="PANTHER" id="PTHR42745">
    <property type="match status" value="1"/>
</dbReference>
<comment type="caution">
    <text evidence="8">The sequence shown here is derived from an EMBL/GenBank/DDBJ whole genome shotgun (WGS) entry which is preliminary data.</text>
</comment>
<dbReference type="CDD" id="cd04604">
    <property type="entry name" value="CBS_pair_SIS_assoc"/>
    <property type="match status" value="1"/>
</dbReference>
<sequence>MDIKKYAQEIFDVEIEELKKVRDKIGKEIERTARLIMECRGKVVVTGIGKSGIVGKKIAATLASTGTLTVFMNSAEGLHGDLGMVHREDVVIAISNSGNSDEVVSIIPSIKKIGAKLIAMTGNKNSKLGMEANEILDIGVEREACPMNIAPTCSTTATMVMGDALASVLIKLRNFKPENFAVYHPGGSLGRRLLMKVKDVMHSGSDLAVVGKNTGIDEILVTMTKKKLGAVCVLEDGMMTGIITEGDIRRALGNKEEFFTYKAKDIMISKFTYIQAEKMAVDALELMENRDSQISVLPVLEGQKLIGMVRIHDLLNSVN</sequence>
<organism evidence="8 9">
    <name type="scientific">Psychrilyobacter piezotolerans</name>
    <dbReference type="NCBI Taxonomy" id="2293438"/>
    <lineage>
        <taxon>Bacteria</taxon>
        <taxon>Fusobacteriati</taxon>
        <taxon>Fusobacteriota</taxon>
        <taxon>Fusobacteriia</taxon>
        <taxon>Fusobacteriales</taxon>
        <taxon>Fusobacteriaceae</taxon>
        <taxon>Psychrilyobacter</taxon>
    </lineage>
</organism>
<dbReference type="EMBL" id="QUAJ01000015">
    <property type="protein sequence ID" value="REI40869.1"/>
    <property type="molecule type" value="Genomic_DNA"/>
</dbReference>
<keyword evidence="8" id="KW-0413">Isomerase</keyword>
<dbReference type="Gene3D" id="3.40.50.10490">
    <property type="entry name" value="Glucose-6-phosphate isomerase like protein, domain 1"/>
    <property type="match status" value="1"/>
</dbReference>
<feature type="domain" description="CBS" evidence="6">
    <location>
        <begin position="267"/>
        <end position="319"/>
    </location>
</feature>
<dbReference type="NCBIfam" id="TIGR00393">
    <property type="entry name" value="kpsF"/>
    <property type="match status" value="1"/>
</dbReference>
<dbReference type="InterPro" id="IPR046342">
    <property type="entry name" value="CBS_dom_sf"/>
</dbReference>
<evidence type="ECO:0000256" key="5">
    <source>
        <dbReference type="PROSITE-ProRule" id="PRU00703"/>
    </source>
</evidence>
<evidence type="ECO:0000256" key="3">
    <source>
        <dbReference type="ARBA" id="ARBA00023122"/>
    </source>
</evidence>
<dbReference type="PANTHER" id="PTHR42745:SF1">
    <property type="entry name" value="ARABINOSE 5-PHOSPHATE ISOMERASE KDSD"/>
    <property type="match status" value="1"/>
</dbReference>
<keyword evidence="9" id="KW-1185">Reference proteome</keyword>
<protein>
    <submittedName>
        <fullName evidence="8">KpsF/GutQ family sugar-phosphate isomerase</fullName>
    </submittedName>
</protein>
<dbReference type="InterPro" id="IPR046348">
    <property type="entry name" value="SIS_dom_sf"/>
</dbReference>
<gene>
    <name evidence="8" type="ORF">DYH56_09390</name>
</gene>
<dbReference type="InterPro" id="IPR035474">
    <property type="entry name" value="SIS_Kpsf"/>
</dbReference>